<dbReference type="InterPro" id="IPR013342">
    <property type="entry name" value="Mandelate_racemase_C"/>
</dbReference>
<evidence type="ECO:0000256" key="2">
    <source>
        <dbReference type="ARBA" id="ARBA00022723"/>
    </source>
</evidence>
<evidence type="ECO:0000256" key="1">
    <source>
        <dbReference type="ARBA" id="ARBA00001946"/>
    </source>
</evidence>
<dbReference type="Gene3D" id="3.30.390.10">
    <property type="entry name" value="Enolase-like, N-terminal domain"/>
    <property type="match status" value="1"/>
</dbReference>
<sequence length="372" mass="40327">MRIKGVHYVLCRMELAAPIPLSCGSLTHRNFGLVRVETEGGITGWGETSINFPPWTYRERAATIEEGLAPLLEGEDASDVLRLRDKMVAATRPFTRMWSEGAIAQAISGVEMALWDARGKELSQPVASLLGGICRKEFDCYATGLRADDPVRGALDAINDGYRAVKIRVGFGDDKDIAVARAVREAIGPDIALLIDANQAFDLPRARKMIGLLGEVDPYWIEEPVLSDDFEAQARLRSEFPDIAFAWGENAFRLSHYRHVAEKGLADYLMPDPCRGGGMGTALDAARIANAEGLPVSAHHYGSDLGFAAMLHIMAACERSDLVLRDVAAAPLRDDIVVEDLVPVGGKVTLPDGPGLGVTPDEKVIAATQFKF</sequence>
<comment type="caution">
    <text evidence="5">The sequence shown here is derived from an EMBL/GenBank/DDBJ whole genome shotgun (WGS) entry which is preliminary data.</text>
</comment>
<dbReference type="CDD" id="cd03316">
    <property type="entry name" value="MR_like"/>
    <property type="match status" value="1"/>
</dbReference>
<dbReference type="Pfam" id="PF13378">
    <property type="entry name" value="MR_MLE_C"/>
    <property type="match status" value="1"/>
</dbReference>
<dbReference type="InterPro" id="IPR029017">
    <property type="entry name" value="Enolase-like_N"/>
</dbReference>
<dbReference type="InterPro" id="IPR013341">
    <property type="entry name" value="Mandelate_racemase_N_dom"/>
</dbReference>
<feature type="domain" description="Mandelate racemase/muconate lactonizing enzyme C-terminal" evidence="4">
    <location>
        <begin position="147"/>
        <end position="243"/>
    </location>
</feature>
<name>A0A9X3ZKC6_9HYPH</name>
<protein>
    <submittedName>
        <fullName evidence="5">Mandelate racemase/muconate lactonizing enzyme family protein</fullName>
    </submittedName>
</protein>
<organism evidence="5 6">
    <name type="scientific">Hoeflea prorocentri</name>
    <dbReference type="NCBI Taxonomy" id="1922333"/>
    <lineage>
        <taxon>Bacteria</taxon>
        <taxon>Pseudomonadati</taxon>
        <taxon>Pseudomonadota</taxon>
        <taxon>Alphaproteobacteria</taxon>
        <taxon>Hyphomicrobiales</taxon>
        <taxon>Rhizobiaceae</taxon>
        <taxon>Hoeflea</taxon>
    </lineage>
</organism>
<keyword evidence="6" id="KW-1185">Reference proteome</keyword>
<dbReference type="SFLD" id="SFLDG00179">
    <property type="entry name" value="mandelate_racemase"/>
    <property type="match status" value="1"/>
</dbReference>
<dbReference type="InterPro" id="IPR018110">
    <property type="entry name" value="Mandel_Rmase/mucon_lact_enz_CS"/>
</dbReference>
<dbReference type="Proteomes" id="UP001151234">
    <property type="component" value="Unassembled WGS sequence"/>
</dbReference>
<gene>
    <name evidence="5" type="ORF">OQ273_23540</name>
</gene>
<dbReference type="InterPro" id="IPR036849">
    <property type="entry name" value="Enolase-like_C_sf"/>
</dbReference>
<dbReference type="SUPFAM" id="SSF51604">
    <property type="entry name" value="Enolase C-terminal domain-like"/>
    <property type="match status" value="1"/>
</dbReference>
<dbReference type="InterPro" id="IPR029065">
    <property type="entry name" value="Enolase_C-like"/>
</dbReference>
<dbReference type="PANTHER" id="PTHR13794:SF58">
    <property type="entry name" value="MITOCHONDRIAL ENOLASE SUPERFAMILY MEMBER 1"/>
    <property type="match status" value="1"/>
</dbReference>
<dbReference type="InterPro" id="IPR046945">
    <property type="entry name" value="RHMD-like"/>
</dbReference>
<comment type="cofactor">
    <cofactor evidence="1">
        <name>Mg(2+)</name>
        <dbReference type="ChEBI" id="CHEBI:18420"/>
    </cofactor>
</comment>
<dbReference type="GO" id="GO:0016052">
    <property type="term" value="P:carbohydrate catabolic process"/>
    <property type="evidence" value="ECO:0007669"/>
    <property type="project" value="TreeGrafter"/>
</dbReference>
<dbReference type="GO" id="GO:0009063">
    <property type="term" value="P:amino acid catabolic process"/>
    <property type="evidence" value="ECO:0007669"/>
    <property type="project" value="InterPro"/>
</dbReference>
<dbReference type="RefSeq" id="WP_267993541.1">
    <property type="nucleotide sequence ID" value="NZ_JAPJZI010000002.1"/>
</dbReference>
<dbReference type="PANTHER" id="PTHR13794">
    <property type="entry name" value="ENOLASE SUPERFAMILY, MANDELATE RACEMASE"/>
    <property type="match status" value="1"/>
</dbReference>
<reference evidence="5" key="1">
    <citation type="submission" date="2022-11" db="EMBL/GenBank/DDBJ databases">
        <title>Draft genome sequence of Hoeflea poritis E7-10 and Hoeflea prorocentri PM5-8, separated from scleractinian coral Porites lutea and marine dinoflagellate.</title>
        <authorList>
            <person name="Zhang G."/>
            <person name="Wei Q."/>
            <person name="Cai L."/>
        </authorList>
    </citation>
    <scope>NUCLEOTIDE SEQUENCE</scope>
    <source>
        <strain evidence="5">PM5-8</strain>
    </source>
</reference>
<dbReference type="SUPFAM" id="SSF54826">
    <property type="entry name" value="Enolase N-terminal domain-like"/>
    <property type="match status" value="1"/>
</dbReference>
<dbReference type="SFLD" id="SFLDS00001">
    <property type="entry name" value="Enolase"/>
    <property type="match status" value="1"/>
</dbReference>
<dbReference type="GO" id="GO:0016836">
    <property type="term" value="F:hydro-lyase activity"/>
    <property type="evidence" value="ECO:0007669"/>
    <property type="project" value="TreeGrafter"/>
</dbReference>
<keyword evidence="3" id="KW-0460">Magnesium</keyword>
<dbReference type="Gene3D" id="3.20.20.120">
    <property type="entry name" value="Enolase-like C-terminal domain"/>
    <property type="match status" value="1"/>
</dbReference>
<evidence type="ECO:0000313" key="5">
    <source>
        <dbReference type="EMBL" id="MDA5401560.1"/>
    </source>
</evidence>
<evidence type="ECO:0000256" key="3">
    <source>
        <dbReference type="ARBA" id="ARBA00022842"/>
    </source>
</evidence>
<dbReference type="AlphaFoldDB" id="A0A9X3ZKC6"/>
<evidence type="ECO:0000313" key="6">
    <source>
        <dbReference type="Proteomes" id="UP001151234"/>
    </source>
</evidence>
<accession>A0A9X3ZKC6</accession>
<proteinExistence type="predicted"/>
<dbReference type="PROSITE" id="PS00908">
    <property type="entry name" value="MR_MLE_1"/>
    <property type="match status" value="1"/>
</dbReference>
<evidence type="ECO:0000259" key="4">
    <source>
        <dbReference type="SMART" id="SM00922"/>
    </source>
</evidence>
<dbReference type="EMBL" id="JAPJZI010000002">
    <property type="protein sequence ID" value="MDA5401560.1"/>
    <property type="molecule type" value="Genomic_DNA"/>
</dbReference>
<keyword evidence="2" id="KW-0479">Metal-binding</keyword>
<dbReference type="SMART" id="SM00922">
    <property type="entry name" value="MR_MLE"/>
    <property type="match status" value="1"/>
</dbReference>
<dbReference type="PROSITE" id="PS00909">
    <property type="entry name" value="MR_MLE_2"/>
    <property type="match status" value="1"/>
</dbReference>
<dbReference type="GO" id="GO:0000287">
    <property type="term" value="F:magnesium ion binding"/>
    <property type="evidence" value="ECO:0007669"/>
    <property type="project" value="TreeGrafter"/>
</dbReference>
<dbReference type="Pfam" id="PF02746">
    <property type="entry name" value="MR_MLE_N"/>
    <property type="match status" value="1"/>
</dbReference>